<feature type="region of interest" description="Disordered" evidence="9">
    <location>
        <begin position="1"/>
        <end position="25"/>
    </location>
</feature>
<feature type="transmembrane region" description="Helical" evidence="8">
    <location>
        <begin position="136"/>
        <end position="162"/>
    </location>
</feature>
<dbReference type="NCBIfam" id="TIGR01726">
    <property type="entry name" value="HEQRo_perm_3TM"/>
    <property type="match status" value="1"/>
</dbReference>
<dbReference type="EMBL" id="CP032321">
    <property type="protein sequence ID" value="QCN94244.1"/>
    <property type="molecule type" value="Genomic_DNA"/>
</dbReference>
<evidence type="ECO:0000256" key="4">
    <source>
        <dbReference type="ARBA" id="ARBA00022475"/>
    </source>
</evidence>
<dbReference type="CDD" id="cd06261">
    <property type="entry name" value="TM_PBP2"/>
    <property type="match status" value="1"/>
</dbReference>
<dbReference type="GO" id="GO:0006865">
    <property type="term" value="P:amino acid transport"/>
    <property type="evidence" value="ECO:0007669"/>
    <property type="project" value="TreeGrafter"/>
</dbReference>
<keyword evidence="7 8" id="KW-0472">Membrane</keyword>
<feature type="transmembrane region" description="Helical" evidence="8">
    <location>
        <begin position="215"/>
        <end position="233"/>
    </location>
</feature>
<dbReference type="PROSITE" id="PS50928">
    <property type="entry name" value="ABC_TM1"/>
    <property type="match status" value="1"/>
</dbReference>
<feature type="transmembrane region" description="Helical" evidence="8">
    <location>
        <begin position="44"/>
        <end position="65"/>
    </location>
</feature>
<gene>
    <name evidence="11" type="ORF">D3093_02615</name>
</gene>
<organism evidence="11 12">
    <name type="scientific">Azospirillum argentinense</name>
    <dbReference type="NCBI Taxonomy" id="2970906"/>
    <lineage>
        <taxon>Bacteria</taxon>
        <taxon>Pseudomonadati</taxon>
        <taxon>Pseudomonadota</taxon>
        <taxon>Alphaproteobacteria</taxon>
        <taxon>Rhodospirillales</taxon>
        <taxon>Azospirillaceae</taxon>
        <taxon>Azospirillum</taxon>
    </lineage>
</organism>
<dbReference type="PANTHER" id="PTHR30614:SF41">
    <property type="entry name" value="INNER MEMBRANE AMINO-ACID ABC TRANSPORTER PERMEASE PROTEIN YHDY"/>
    <property type="match status" value="1"/>
</dbReference>
<evidence type="ECO:0000256" key="3">
    <source>
        <dbReference type="ARBA" id="ARBA00022448"/>
    </source>
</evidence>
<feature type="domain" description="ABC transmembrane type-1" evidence="10">
    <location>
        <begin position="170"/>
        <end position="364"/>
    </location>
</feature>
<evidence type="ECO:0000256" key="7">
    <source>
        <dbReference type="ARBA" id="ARBA00023136"/>
    </source>
</evidence>
<dbReference type="GO" id="GO:0043190">
    <property type="term" value="C:ATP-binding cassette (ABC) transporter complex"/>
    <property type="evidence" value="ECO:0007669"/>
    <property type="project" value="InterPro"/>
</dbReference>
<dbReference type="SUPFAM" id="SSF161098">
    <property type="entry name" value="MetI-like"/>
    <property type="match status" value="1"/>
</dbReference>
<keyword evidence="4" id="KW-1003">Cell membrane</keyword>
<dbReference type="KEGG" id="aare:D3093_02615"/>
<evidence type="ECO:0000256" key="6">
    <source>
        <dbReference type="ARBA" id="ARBA00022989"/>
    </source>
</evidence>
<feature type="transmembrane region" description="Helical" evidence="8">
    <location>
        <begin position="314"/>
        <end position="333"/>
    </location>
</feature>
<sequence>MANNVHTGNVQTANVPTGSIPDERPPSNTVGPVAWLRNNLFNTWYNALLTILIAWLLFKAIPPLLDWLIFSANSFGTPPQVCRQEGGACWTFVSEKLRFVMFGTFPYDEQWRPLITIVIIIALVLASCDRRFWKPWLALVWIVGLTAVGVLMWGGVLGLTYVENTLWGGLPLTLMLSVVGLSVAFPASVLLALGRRSQLPAIRVISVTYIELIRGVPLISLLFMASVMFPLFLPTGVNFDKLLRAQIAFIMFAAAYMAEAIRGGLQAIPKGQYEAADALGLNYWQAMGKIILPQALAISIPPLVNTFISFFKDTSLVIIIGLYDLLGTAKAALSDPAWRGFYREAYLFIGVIYWVFCYSMSKYSQKLERDLRRGHRR</sequence>
<dbReference type="Proteomes" id="UP000298595">
    <property type="component" value="Chromosome"/>
</dbReference>
<feature type="transmembrane region" description="Helical" evidence="8">
    <location>
        <begin position="245"/>
        <end position="265"/>
    </location>
</feature>
<keyword evidence="6 8" id="KW-1133">Transmembrane helix</keyword>
<evidence type="ECO:0000256" key="2">
    <source>
        <dbReference type="ARBA" id="ARBA00010072"/>
    </source>
</evidence>
<feature type="compositionally biased region" description="Polar residues" evidence="9">
    <location>
        <begin position="1"/>
        <end position="17"/>
    </location>
</feature>
<evidence type="ECO:0000256" key="9">
    <source>
        <dbReference type="SAM" id="MobiDB-lite"/>
    </source>
</evidence>
<feature type="transmembrane region" description="Helical" evidence="8">
    <location>
        <begin position="174"/>
        <end position="194"/>
    </location>
</feature>
<dbReference type="AlphaFoldDB" id="A0A4D8PAF6"/>
<protein>
    <submittedName>
        <fullName evidence="11">Amino acid ABC transporter permease</fullName>
    </submittedName>
</protein>
<dbReference type="GO" id="GO:0022857">
    <property type="term" value="F:transmembrane transporter activity"/>
    <property type="evidence" value="ECO:0007669"/>
    <property type="project" value="InterPro"/>
</dbReference>
<dbReference type="InterPro" id="IPR043429">
    <property type="entry name" value="ArtM/GltK/GlnP/TcyL/YhdX-like"/>
</dbReference>
<keyword evidence="3 8" id="KW-0813">Transport</keyword>
<dbReference type="Pfam" id="PF00528">
    <property type="entry name" value="BPD_transp_1"/>
    <property type="match status" value="1"/>
</dbReference>
<keyword evidence="5 8" id="KW-0812">Transmembrane</keyword>
<evidence type="ECO:0000313" key="11">
    <source>
        <dbReference type="EMBL" id="QCN94244.1"/>
    </source>
</evidence>
<dbReference type="RefSeq" id="WP_137114503.1">
    <property type="nucleotide sequence ID" value="NZ_CP032321.1"/>
</dbReference>
<dbReference type="InterPro" id="IPR010065">
    <property type="entry name" value="AA_ABC_transptr_permease_3TM"/>
</dbReference>
<evidence type="ECO:0000259" key="10">
    <source>
        <dbReference type="PROSITE" id="PS50928"/>
    </source>
</evidence>
<dbReference type="InterPro" id="IPR000515">
    <property type="entry name" value="MetI-like"/>
</dbReference>
<comment type="similarity">
    <text evidence="2">Belongs to the binding-protein-dependent transport system permease family. HisMQ subfamily.</text>
</comment>
<evidence type="ECO:0000313" key="12">
    <source>
        <dbReference type="Proteomes" id="UP000298595"/>
    </source>
</evidence>
<name>A0A4D8PAF6_9PROT</name>
<evidence type="ECO:0000256" key="8">
    <source>
        <dbReference type="RuleBase" id="RU363032"/>
    </source>
</evidence>
<dbReference type="Gene3D" id="1.10.3720.10">
    <property type="entry name" value="MetI-like"/>
    <property type="match status" value="1"/>
</dbReference>
<accession>A0A4D8PAF6</accession>
<comment type="subcellular location">
    <subcellularLocation>
        <location evidence="1">Cell inner membrane</location>
        <topology evidence="1">Multi-pass membrane protein</topology>
    </subcellularLocation>
    <subcellularLocation>
        <location evidence="8">Cell membrane</location>
        <topology evidence="8">Multi-pass membrane protein</topology>
    </subcellularLocation>
</comment>
<feature type="transmembrane region" description="Helical" evidence="8">
    <location>
        <begin position="111"/>
        <end position="129"/>
    </location>
</feature>
<dbReference type="PANTHER" id="PTHR30614">
    <property type="entry name" value="MEMBRANE COMPONENT OF AMINO ACID ABC TRANSPORTER"/>
    <property type="match status" value="1"/>
</dbReference>
<evidence type="ECO:0000256" key="1">
    <source>
        <dbReference type="ARBA" id="ARBA00004429"/>
    </source>
</evidence>
<reference evidence="11 12" key="1">
    <citation type="submission" date="2018-09" db="EMBL/GenBank/DDBJ databases">
        <title>Whole genome based analysis of evolution and adaptive divergence in Indian and Brazilian strains of Azospirillum brasilense.</title>
        <authorList>
            <person name="Singh C."/>
            <person name="Tripathi A.K."/>
        </authorList>
    </citation>
    <scope>NUCLEOTIDE SEQUENCE [LARGE SCALE GENOMIC DNA]</scope>
    <source>
        <strain evidence="11 12">MTCC4035</strain>
    </source>
</reference>
<dbReference type="InterPro" id="IPR035906">
    <property type="entry name" value="MetI-like_sf"/>
</dbReference>
<feature type="transmembrane region" description="Helical" evidence="8">
    <location>
        <begin position="345"/>
        <end position="361"/>
    </location>
</feature>
<proteinExistence type="inferred from homology"/>
<evidence type="ECO:0000256" key="5">
    <source>
        <dbReference type="ARBA" id="ARBA00022692"/>
    </source>
</evidence>